<dbReference type="RefSeq" id="WP_034770998.1">
    <property type="nucleotide sequence ID" value="NZ_CCRF01000064.1"/>
</dbReference>
<dbReference type="InterPro" id="IPR024490">
    <property type="entry name" value="DUF2759"/>
</dbReference>
<protein>
    <submittedName>
        <fullName evidence="2">Putative membrane protein</fullName>
    </submittedName>
</protein>
<evidence type="ECO:0000256" key="1">
    <source>
        <dbReference type="SAM" id="Phobius"/>
    </source>
</evidence>
<dbReference type="AlphaFoldDB" id="A0A090KTG7"/>
<dbReference type="KEGG" id="bthv:CQJ30_12145"/>
<dbReference type="Pfam" id="PF10958">
    <property type="entry name" value="DUF2759"/>
    <property type="match status" value="1"/>
</dbReference>
<dbReference type="OrthoDB" id="2355718at2"/>
<dbReference type="GeneID" id="92961409"/>
<feature type="transmembrane region" description="Helical" evidence="1">
    <location>
        <begin position="30"/>
        <end position="50"/>
    </location>
</feature>
<gene>
    <name evidence="3" type="ORF">B4167_1040</name>
    <name evidence="2" type="ORF">BT1A1_2193</name>
</gene>
<reference evidence="3 4" key="2">
    <citation type="submission" date="2015-01" db="EMBL/GenBank/DDBJ databases">
        <title>Draft Genome Sequences of Four Bacillus thermoamylovorans Strains, Isolated From Food Products.</title>
        <authorList>
            <person name="Krawcyk A.O."/>
            <person name="Berendsen E.M."/>
            <person name="Eijlander R.T."/>
            <person name="de Jong A."/>
            <person name="Wells-Bennik M."/>
            <person name="Kuipers O.P."/>
        </authorList>
    </citation>
    <scope>NUCLEOTIDE SEQUENCE [LARGE SCALE GENOMIC DNA]</scope>
    <source>
        <strain evidence="3 4">B4167</strain>
    </source>
</reference>
<organism evidence="2 5">
    <name type="scientific">Caldibacillus thermoamylovorans</name>
    <dbReference type="NCBI Taxonomy" id="35841"/>
    <lineage>
        <taxon>Bacteria</taxon>
        <taxon>Bacillati</taxon>
        <taxon>Bacillota</taxon>
        <taxon>Bacilli</taxon>
        <taxon>Bacillales</taxon>
        <taxon>Bacillaceae</taxon>
        <taxon>Caldibacillus</taxon>
    </lineage>
</organism>
<evidence type="ECO:0000313" key="3">
    <source>
        <dbReference type="EMBL" id="KIO70348.1"/>
    </source>
</evidence>
<accession>A0A090KTG7</accession>
<dbReference type="EMBL" id="CCRF01000064">
    <property type="protein sequence ID" value="CEE02014.1"/>
    <property type="molecule type" value="Genomic_DNA"/>
</dbReference>
<evidence type="ECO:0000313" key="2">
    <source>
        <dbReference type="EMBL" id="CEE02014.1"/>
    </source>
</evidence>
<sequence length="56" mass="6104">MGTVIITGLVTLLAIFAVFSSFKSKNYLGLFFSVATVLVFGFFTLMTLIFDGFPEA</sequence>
<dbReference type="PATRIC" id="fig|35841.7.peg.2426"/>
<reference evidence="2 5" key="1">
    <citation type="submission" date="2014-07" db="EMBL/GenBank/DDBJ databases">
        <authorList>
            <person name="Wibberg Daniel"/>
        </authorList>
    </citation>
    <scope>NUCLEOTIDE SEQUENCE [LARGE SCALE GENOMIC DNA]</scope>
</reference>
<keyword evidence="1" id="KW-1133">Transmembrane helix</keyword>
<name>A0A090KTG7_9BACI</name>
<keyword evidence="1" id="KW-0812">Transmembrane</keyword>
<evidence type="ECO:0000313" key="5">
    <source>
        <dbReference type="Proteomes" id="UP000040576"/>
    </source>
</evidence>
<keyword evidence="1" id="KW-0472">Membrane</keyword>
<dbReference type="Proteomes" id="UP000040576">
    <property type="component" value="Unassembled WGS sequence"/>
</dbReference>
<evidence type="ECO:0000313" key="4">
    <source>
        <dbReference type="Proteomes" id="UP000032076"/>
    </source>
</evidence>
<dbReference type="EMBL" id="JXLU01000147">
    <property type="protein sequence ID" value="KIO70348.1"/>
    <property type="molecule type" value="Genomic_DNA"/>
</dbReference>
<proteinExistence type="predicted"/>
<dbReference type="Proteomes" id="UP000032076">
    <property type="component" value="Unassembled WGS sequence"/>
</dbReference>
<keyword evidence="5" id="KW-1185">Reference proteome</keyword>